<dbReference type="PANTHER" id="PTHR30036">
    <property type="entry name" value="D-XYLOSE-BINDING PERIPLASMIC PROTEIN"/>
    <property type="match status" value="1"/>
</dbReference>
<dbReference type="EMBL" id="NIBG01000007">
    <property type="protein sequence ID" value="PAB59517.1"/>
    <property type="molecule type" value="Genomic_DNA"/>
</dbReference>
<dbReference type="Gene3D" id="3.40.50.2300">
    <property type="match status" value="2"/>
</dbReference>
<dbReference type="GO" id="GO:0030288">
    <property type="term" value="C:outer membrane-bounded periplasmic space"/>
    <property type="evidence" value="ECO:0007669"/>
    <property type="project" value="TreeGrafter"/>
</dbReference>
<dbReference type="PANTHER" id="PTHR30036:SF7">
    <property type="entry name" value="ABC TRANSPORTER PERIPLASMIC-BINDING PROTEIN YPHF"/>
    <property type="match status" value="1"/>
</dbReference>
<comment type="subcellular location">
    <subcellularLocation>
        <location evidence="1">Cell envelope</location>
    </subcellularLocation>
</comment>
<gene>
    <name evidence="4" type="ORF">CCE28_09895</name>
</gene>
<dbReference type="OrthoDB" id="569491at2"/>
<dbReference type="InterPro" id="IPR025997">
    <property type="entry name" value="SBP_2_dom"/>
</dbReference>
<evidence type="ECO:0000313" key="4">
    <source>
        <dbReference type="EMBL" id="PAB59517.1"/>
    </source>
</evidence>
<protein>
    <recommendedName>
        <fullName evidence="3">Periplasmic binding protein domain-containing protein</fullName>
    </recommendedName>
</protein>
<evidence type="ECO:0000313" key="5">
    <source>
        <dbReference type="Proteomes" id="UP000216024"/>
    </source>
</evidence>
<dbReference type="AlphaFoldDB" id="A0A267MJ92"/>
<dbReference type="RefSeq" id="WP_095133465.1">
    <property type="nucleotide sequence ID" value="NZ_NIBG01000007.1"/>
</dbReference>
<dbReference type="Pfam" id="PF13407">
    <property type="entry name" value="Peripla_BP_4"/>
    <property type="match status" value="1"/>
</dbReference>
<dbReference type="InterPro" id="IPR050555">
    <property type="entry name" value="Bact_Solute-Bind_Prot2"/>
</dbReference>
<reference evidence="4 5" key="1">
    <citation type="submission" date="2017-06" db="EMBL/GenBank/DDBJ databases">
        <title>Draft genome sequence of anaerobic fermentative bacterium Anaeromicrobium sediminis DY2726D isolated from West Pacific Ocean sediments.</title>
        <authorList>
            <person name="Zeng X."/>
        </authorList>
    </citation>
    <scope>NUCLEOTIDE SEQUENCE [LARGE SCALE GENOMIC DNA]</scope>
    <source>
        <strain evidence="4 5">DY2726D</strain>
    </source>
</reference>
<proteinExistence type="inferred from homology"/>
<dbReference type="SUPFAM" id="SSF53822">
    <property type="entry name" value="Periplasmic binding protein-like I"/>
    <property type="match status" value="1"/>
</dbReference>
<evidence type="ECO:0000259" key="3">
    <source>
        <dbReference type="Pfam" id="PF13407"/>
    </source>
</evidence>
<sequence length="312" mass="35909">MKKYILLLIITITLITISLNANRMEEDTSHNVKLRDEDYHFIFVPKEKNEYWEEIEKGILEEAEKRNVSISILSDKYYDKKNHISKIDRAIESGCDGIIAFTLNDSEYSRIIDRSTSMDIPFIAVENDVLNSTRNSYVGINNYYAGVKMADKLFNTIDKSGEVGVIMNNEENNLRLIGIYDEKKKFPLINITKVAYMDAKKINTYKIIEEMVLENKHIKGIICNDEYSTYIAGQVLVRLNKVGKIKIIGMGDLTGIQRFVKKGVIEGVYIKNPENIGMETLDILMKVKTGEFVENAIFSDLIYFDKDDVYEE</sequence>
<accession>A0A267MJ92</accession>
<dbReference type="InterPro" id="IPR028082">
    <property type="entry name" value="Peripla_BP_I"/>
</dbReference>
<dbReference type="Proteomes" id="UP000216024">
    <property type="component" value="Unassembled WGS sequence"/>
</dbReference>
<organism evidence="4 5">
    <name type="scientific">Anaeromicrobium sediminis</name>
    <dbReference type="NCBI Taxonomy" id="1478221"/>
    <lineage>
        <taxon>Bacteria</taxon>
        <taxon>Bacillati</taxon>
        <taxon>Bacillota</taxon>
        <taxon>Clostridia</taxon>
        <taxon>Peptostreptococcales</taxon>
        <taxon>Thermotaleaceae</taxon>
        <taxon>Anaeromicrobium</taxon>
    </lineage>
</organism>
<comment type="similarity">
    <text evidence="2">Belongs to the bacterial solute-binding protein 2 family.</text>
</comment>
<evidence type="ECO:0000256" key="1">
    <source>
        <dbReference type="ARBA" id="ARBA00004196"/>
    </source>
</evidence>
<feature type="domain" description="Periplasmic binding protein" evidence="3">
    <location>
        <begin position="43"/>
        <end position="291"/>
    </location>
</feature>
<evidence type="ECO:0000256" key="2">
    <source>
        <dbReference type="ARBA" id="ARBA00007639"/>
    </source>
</evidence>
<dbReference type="GO" id="GO:0030246">
    <property type="term" value="F:carbohydrate binding"/>
    <property type="evidence" value="ECO:0007669"/>
    <property type="project" value="TreeGrafter"/>
</dbReference>
<keyword evidence="5" id="KW-1185">Reference proteome</keyword>
<comment type="caution">
    <text evidence="4">The sequence shown here is derived from an EMBL/GenBank/DDBJ whole genome shotgun (WGS) entry which is preliminary data.</text>
</comment>
<name>A0A267MJ92_9FIRM</name>